<dbReference type="PANTHER" id="PTHR47268:SF4">
    <property type="entry name" value="ACYLPHOSPHATASE"/>
    <property type="match status" value="1"/>
</dbReference>
<evidence type="ECO:0000313" key="5">
    <source>
        <dbReference type="EMBL" id="KGK98101.1"/>
    </source>
</evidence>
<evidence type="ECO:0000256" key="1">
    <source>
        <dbReference type="PROSITE-ProRule" id="PRU00520"/>
    </source>
</evidence>
<dbReference type="GO" id="GO:0003998">
    <property type="term" value="F:acylphosphatase activity"/>
    <property type="evidence" value="ECO:0007669"/>
    <property type="project" value="UniProtKB-EC"/>
</dbReference>
<keyword evidence="1 2" id="KW-0378">Hydrolase</keyword>
<organism evidence="5 6">
    <name type="scientific">Methanococcoides methylutens</name>
    <dbReference type="NCBI Taxonomy" id="2226"/>
    <lineage>
        <taxon>Archaea</taxon>
        <taxon>Methanobacteriati</taxon>
        <taxon>Methanobacteriota</taxon>
        <taxon>Stenosarchaea group</taxon>
        <taxon>Methanomicrobia</taxon>
        <taxon>Methanosarcinales</taxon>
        <taxon>Methanosarcinaceae</taxon>
        <taxon>Methanococcoides</taxon>
    </lineage>
</organism>
<reference evidence="5 6" key="1">
    <citation type="submission" date="2014-09" db="EMBL/GenBank/DDBJ databases">
        <title>Draft genome sequence of an obligately methylotrophic methanogen, Methanococcoides methylutens, isolated from marine sediment.</title>
        <authorList>
            <person name="Guan Y."/>
            <person name="Ngugi D.K."/>
            <person name="Blom J."/>
            <person name="Ali S."/>
            <person name="Ferry J.G."/>
            <person name="Stingl U."/>
        </authorList>
    </citation>
    <scope>NUCLEOTIDE SEQUENCE [LARGE SCALE GENOMIC DNA]</scope>
    <source>
        <strain evidence="5 6">DSM 2657</strain>
    </source>
</reference>
<gene>
    <name evidence="5" type="ORF">LI82_10215</name>
</gene>
<feature type="active site" evidence="1">
    <location>
        <position position="42"/>
    </location>
</feature>
<comment type="caution">
    <text evidence="5">The sequence shown here is derived from an EMBL/GenBank/DDBJ whole genome shotgun (WGS) entry which is preliminary data.</text>
</comment>
<name>A0A099T1L3_METMT</name>
<dbReference type="RefSeq" id="WP_048195357.1">
    <property type="nucleotide sequence ID" value="NZ_CAAGSM010000001.1"/>
</dbReference>
<dbReference type="Proteomes" id="UP000029859">
    <property type="component" value="Unassembled WGS sequence"/>
</dbReference>
<dbReference type="OrthoDB" id="6643at2157"/>
<feature type="domain" description="Acylphosphatase-like" evidence="4">
    <location>
        <begin position="9"/>
        <end position="96"/>
    </location>
</feature>
<proteinExistence type="inferred from homology"/>
<dbReference type="PROSITE" id="PS51160">
    <property type="entry name" value="ACYLPHOSPHATASE_3"/>
    <property type="match status" value="1"/>
</dbReference>
<dbReference type="AlphaFoldDB" id="A0A099T1L3"/>
<dbReference type="PROSITE" id="PS00151">
    <property type="entry name" value="ACYLPHOSPHATASE_2"/>
    <property type="match status" value="1"/>
</dbReference>
<sequence>MSENNENACAEMYVSGRVQGVYFRSFTQKVATGLGLVGYAQNLPDGRVRVIAQGKRSLILELLDNLRIGPELSNVEGIEVMWIDTYDELSEFVIKR</sequence>
<evidence type="ECO:0000313" key="6">
    <source>
        <dbReference type="Proteomes" id="UP000029859"/>
    </source>
</evidence>
<dbReference type="EMBL" id="JRHO01000014">
    <property type="protein sequence ID" value="KGK98101.1"/>
    <property type="molecule type" value="Genomic_DNA"/>
</dbReference>
<dbReference type="InterPro" id="IPR036046">
    <property type="entry name" value="Acylphosphatase-like_dom_sf"/>
</dbReference>
<evidence type="ECO:0000259" key="4">
    <source>
        <dbReference type="PROSITE" id="PS51160"/>
    </source>
</evidence>
<dbReference type="InterPro" id="IPR017968">
    <property type="entry name" value="Acylphosphatase_CS"/>
</dbReference>
<comment type="similarity">
    <text evidence="3">Belongs to the acylphosphatase family.</text>
</comment>
<dbReference type="Gene3D" id="3.30.70.100">
    <property type="match status" value="1"/>
</dbReference>
<dbReference type="InterPro" id="IPR020456">
    <property type="entry name" value="Acylphosphatase"/>
</dbReference>
<dbReference type="EC" id="3.6.1.7" evidence="1 2"/>
<comment type="catalytic activity">
    <reaction evidence="1 2">
        <text>an acyl phosphate + H2O = a carboxylate + phosphate + H(+)</text>
        <dbReference type="Rhea" id="RHEA:14965"/>
        <dbReference type="ChEBI" id="CHEBI:15377"/>
        <dbReference type="ChEBI" id="CHEBI:15378"/>
        <dbReference type="ChEBI" id="CHEBI:29067"/>
        <dbReference type="ChEBI" id="CHEBI:43474"/>
        <dbReference type="ChEBI" id="CHEBI:59918"/>
        <dbReference type="EC" id="3.6.1.7"/>
    </reaction>
</comment>
<dbReference type="PROSITE" id="PS00150">
    <property type="entry name" value="ACYLPHOSPHATASE_1"/>
    <property type="match status" value="1"/>
</dbReference>
<keyword evidence="6" id="KW-1185">Reference proteome</keyword>
<evidence type="ECO:0000256" key="2">
    <source>
        <dbReference type="RuleBase" id="RU000553"/>
    </source>
</evidence>
<evidence type="ECO:0000256" key="3">
    <source>
        <dbReference type="RuleBase" id="RU004168"/>
    </source>
</evidence>
<dbReference type="PANTHER" id="PTHR47268">
    <property type="entry name" value="ACYLPHOSPHATASE"/>
    <property type="match status" value="1"/>
</dbReference>
<dbReference type="Pfam" id="PF00708">
    <property type="entry name" value="Acylphosphatase"/>
    <property type="match status" value="1"/>
</dbReference>
<feature type="active site" evidence="1">
    <location>
        <position position="24"/>
    </location>
</feature>
<accession>A0A099T1L3</accession>
<dbReference type="InterPro" id="IPR001792">
    <property type="entry name" value="Acylphosphatase-like_dom"/>
</dbReference>
<dbReference type="SUPFAM" id="SSF54975">
    <property type="entry name" value="Acylphosphatase/BLUF domain-like"/>
    <property type="match status" value="1"/>
</dbReference>
<protein>
    <recommendedName>
        <fullName evidence="1 2">Acylphosphatase</fullName>
        <ecNumber evidence="1 2">3.6.1.7</ecNumber>
    </recommendedName>
</protein>